<protein>
    <submittedName>
        <fullName evidence="1">Uncharacterized protein</fullName>
    </submittedName>
</protein>
<evidence type="ECO:0000313" key="2">
    <source>
        <dbReference type="Proteomes" id="UP000534783"/>
    </source>
</evidence>
<gene>
    <name evidence="1" type="ORF">MNODULE_03640</name>
</gene>
<organism evidence="1 2">
    <name type="scientific">Candidatus Manganitrophus noduliformans</name>
    <dbReference type="NCBI Taxonomy" id="2606439"/>
    <lineage>
        <taxon>Bacteria</taxon>
        <taxon>Pseudomonadati</taxon>
        <taxon>Nitrospirota</taxon>
        <taxon>Nitrospiria</taxon>
        <taxon>Candidatus Troglogloeales</taxon>
        <taxon>Candidatus Manganitrophaceae</taxon>
        <taxon>Candidatus Manganitrophus</taxon>
    </lineage>
</organism>
<comment type="caution">
    <text evidence="1">The sequence shown here is derived from an EMBL/GenBank/DDBJ whole genome shotgun (WGS) entry which is preliminary data.</text>
</comment>
<reference evidence="1 2" key="1">
    <citation type="journal article" date="2020" name="Nature">
        <title>Bacterial chemolithoautotrophy via manganese oxidation.</title>
        <authorList>
            <person name="Yu H."/>
            <person name="Leadbetter J.R."/>
        </authorList>
    </citation>
    <scope>NUCLEOTIDE SEQUENCE [LARGE SCALE GENOMIC DNA]</scope>
    <source>
        <strain evidence="1 2">Mn-1</strain>
    </source>
</reference>
<name>A0A7X6DMF2_9BACT</name>
<dbReference type="AlphaFoldDB" id="A0A7X6DMF2"/>
<evidence type="ECO:0000313" key="1">
    <source>
        <dbReference type="EMBL" id="NKE69839.1"/>
    </source>
</evidence>
<accession>A0A7X6DMF2</accession>
<keyword evidence="2" id="KW-1185">Reference proteome</keyword>
<proteinExistence type="predicted"/>
<dbReference type="Proteomes" id="UP000534783">
    <property type="component" value="Unassembled WGS sequence"/>
</dbReference>
<sequence length="112" mass="12761">MHSNDEIYGPRETARFNGAEQQILANACKALSIQKSDALRKGPEALILLPELQSKITEAEYVLSEMKKMLQGFISNMHVRSTSSKTFSDERLTPMERRRGFVGQVAYERRRA</sequence>
<dbReference type="RefSeq" id="WP_168058120.1">
    <property type="nucleotide sequence ID" value="NZ_VTOW01000001.1"/>
</dbReference>
<dbReference type="EMBL" id="VTOW01000001">
    <property type="protein sequence ID" value="NKE69839.1"/>
    <property type="molecule type" value="Genomic_DNA"/>
</dbReference>